<name>A0A319CXY1_9EURO</name>
<feature type="region of interest" description="Disordered" evidence="1">
    <location>
        <begin position="1"/>
        <end position="170"/>
    </location>
</feature>
<organism evidence="2 3">
    <name type="scientific">Aspergillus ellipticus CBS 707.79</name>
    <dbReference type="NCBI Taxonomy" id="1448320"/>
    <lineage>
        <taxon>Eukaryota</taxon>
        <taxon>Fungi</taxon>
        <taxon>Dikarya</taxon>
        <taxon>Ascomycota</taxon>
        <taxon>Pezizomycotina</taxon>
        <taxon>Eurotiomycetes</taxon>
        <taxon>Eurotiomycetidae</taxon>
        <taxon>Eurotiales</taxon>
        <taxon>Aspergillaceae</taxon>
        <taxon>Aspergillus</taxon>
        <taxon>Aspergillus subgen. Circumdati</taxon>
    </lineage>
</organism>
<evidence type="ECO:0000313" key="2">
    <source>
        <dbReference type="EMBL" id="PYH89904.1"/>
    </source>
</evidence>
<dbReference type="AlphaFoldDB" id="A0A319CXY1"/>
<protein>
    <submittedName>
        <fullName evidence="2">Uncharacterized protein</fullName>
    </submittedName>
</protein>
<dbReference type="Proteomes" id="UP000247810">
    <property type="component" value="Unassembled WGS sequence"/>
</dbReference>
<keyword evidence="3" id="KW-1185">Reference proteome</keyword>
<evidence type="ECO:0000313" key="3">
    <source>
        <dbReference type="Proteomes" id="UP000247810"/>
    </source>
</evidence>
<gene>
    <name evidence="2" type="ORF">BO71DRAFT_96555</name>
</gene>
<feature type="compositionally biased region" description="Polar residues" evidence="1">
    <location>
        <begin position="78"/>
        <end position="93"/>
    </location>
</feature>
<dbReference type="VEuPathDB" id="FungiDB:BO71DRAFT_96555"/>
<reference evidence="2 3" key="1">
    <citation type="submission" date="2018-02" db="EMBL/GenBank/DDBJ databases">
        <title>The genomes of Aspergillus section Nigri reveals drivers in fungal speciation.</title>
        <authorList>
            <consortium name="DOE Joint Genome Institute"/>
            <person name="Vesth T.C."/>
            <person name="Nybo J."/>
            <person name="Theobald S."/>
            <person name="Brandl J."/>
            <person name="Frisvad J.C."/>
            <person name="Nielsen K.F."/>
            <person name="Lyhne E.K."/>
            <person name="Kogle M.E."/>
            <person name="Kuo A."/>
            <person name="Riley R."/>
            <person name="Clum A."/>
            <person name="Nolan M."/>
            <person name="Lipzen A."/>
            <person name="Salamov A."/>
            <person name="Henrissat B."/>
            <person name="Wiebenga A."/>
            <person name="De vries R.P."/>
            <person name="Grigoriev I.V."/>
            <person name="Mortensen U.H."/>
            <person name="Andersen M.R."/>
            <person name="Baker S.E."/>
        </authorList>
    </citation>
    <scope>NUCLEOTIDE SEQUENCE [LARGE SCALE GENOMIC DNA]</scope>
    <source>
        <strain evidence="2 3">CBS 707.79</strain>
    </source>
</reference>
<proteinExistence type="predicted"/>
<sequence length="170" mass="18300">MAWRSGGGLIYLGQRARSSRRMLQPSGQKKQGPAKLSTSGGVAPAMMHPPDQAPGRPVGPGGWRLQQADEAPMCPGQQRGSRSGLESISNTRSQNRHPGATRAGPGMMGVAGLRENRVGRPTEKQFGSAQPRSEPCSWEEQTSEGERKRAGDEKELEGWRAQHLGPILPN</sequence>
<feature type="compositionally biased region" description="Gly residues" evidence="1">
    <location>
        <begin position="1"/>
        <end position="10"/>
    </location>
</feature>
<evidence type="ECO:0000256" key="1">
    <source>
        <dbReference type="SAM" id="MobiDB-lite"/>
    </source>
</evidence>
<feature type="compositionally biased region" description="Basic and acidic residues" evidence="1">
    <location>
        <begin position="144"/>
        <end position="160"/>
    </location>
</feature>
<accession>A0A319CXY1</accession>
<feature type="compositionally biased region" description="Basic and acidic residues" evidence="1">
    <location>
        <begin position="114"/>
        <end position="123"/>
    </location>
</feature>
<dbReference type="EMBL" id="KZ826006">
    <property type="protein sequence ID" value="PYH89904.1"/>
    <property type="molecule type" value="Genomic_DNA"/>
</dbReference>